<evidence type="ECO:0000256" key="5">
    <source>
        <dbReference type="ARBA" id="ARBA00012513"/>
    </source>
</evidence>
<evidence type="ECO:0000256" key="14">
    <source>
        <dbReference type="ARBA" id="ARBA00022842"/>
    </source>
</evidence>
<dbReference type="PANTHER" id="PTHR22972:SF7">
    <property type="entry name" value="SERINE_THREONINE-PROTEIN KINASE PINK1, MITOCHONDRIAL"/>
    <property type="match status" value="1"/>
</dbReference>
<evidence type="ECO:0000256" key="4">
    <source>
        <dbReference type="ARBA" id="ARBA00004572"/>
    </source>
</evidence>
<dbReference type="InterPro" id="IPR011009">
    <property type="entry name" value="Kinase-like_dom_sf"/>
</dbReference>
<dbReference type="WBParaSite" id="SVE_0662800.1">
    <property type="protein sequence ID" value="SVE_0662800.1"/>
    <property type="gene ID" value="SVE_0662800"/>
</dbReference>
<evidence type="ECO:0000256" key="15">
    <source>
        <dbReference type="ARBA" id="ARBA00022946"/>
    </source>
</evidence>
<keyword evidence="14" id="KW-0460">Magnesium</keyword>
<keyword evidence="12" id="KW-0472">Membrane</keyword>
<sequence>MAFRQLHTKVYRNVKSVYYMMRFPNSYSNNIRYVIESFSRLTKYSNFKSRNPIISNIRTFIRSFLPRQGARSTSLFSYCRKYSKIDTSHGGWIFNNYVKKIVRSRTFTVEHVQNLFGTNPRYNKFLNDDVYGSGLQYYEIGDYINKGACGAVFKLQKKGSGNTKDYPLALKMMFNYNEYEVNCNLMDEMKDELIPLVKVPPELKKNKFLKSIKRLPERHPNIIDIKTAFFDNINEELCKLGCNIIPEALPRMTNYGVRIPRETMFIVMKRYNQDLREYNKTCTRRPIRTNIVILGQLMEALSFLHKHTIAHRDIKNDNILLEYNNENDVPHLVLADFGLSHSTGSWKLKYRYGMSKCGNIALQPPEIALVNPEEGYEIINYEKSDVWSAGAVGYEIFEMYQPFYKFLNSKTYFMEDLPSLHKNVPSPIKNVIYSALERKVEKRMSPEVAGNIILLTLFQDSKIFKKYWIEYEFLLKKKLNKDGKSYKKPFYRDIVIRMIEGVCNMITAQTITLHVLNKEKISDAELQLRATCLSRLNTNDMRTALNHFLC</sequence>
<dbReference type="GO" id="GO:0000422">
    <property type="term" value="P:autophagy of mitochondrion"/>
    <property type="evidence" value="ECO:0007669"/>
    <property type="project" value="TreeGrafter"/>
</dbReference>
<dbReference type="InterPro" id="IPR051511">
    <property type="entry name" value="MitoQC_Scaffold_Kinases"/>
</dbReference>
<keyword evidence="13" id="KW-0067">ATP-binding</keyword>
<evidence type="ECO:0000256" key="13">
    <source>
        <dbReference type="ARBA" id="ARBA00022840"/>
    </source>
</evidence>
<dbReference type="Proteomes" id="UP000035680">
    <property type="component" value="Unassembled WGS sequence"/>
</dbReference>
<dbReference type="GO" id="GO:0090141">
    <property type="term" value="P:positive regulation of mitochondrial fission"/>
    <property type="evidence" value="ECO:0007669"/>
    <property type="project" value="TreeGrafter"/>
</dbReference>
<dbReference type="GO" id="GO:0005524">
    <property type="term" value="F:ATP binding"/>
    <property type="evidence" value="ECO:0007669"/>
    <property type="project" value="UniProtKB-KW"/>
</dbReference>
<evidence type="ECO:0000256" key="6">
    <source>
        <dbReference type="ARBA" id="ARBA00022527"/>
    </source>
</evidence>
<evidence type="ECO:0000313" key="21">
    <source>
        <dbReference type="WBParaSite" id="SVE_0662800.1"/>
    </source>
</evidence>
<dbReference type="GO" id="GO:0005741">
    <property type="term" value="C:mitochondrial outer membrane"/>
    <property type="evidence" value="ECO:0007669"/>
    <property type="project" value="UniProtKB-SubCell"/>
</dbReference>
<evidence type="ECO:0000256" key="17">
    <source>
        <dbReference type="ARBA" id="ARBA00047899"/>
    </source>
</evidence>
<evidence type="ECO:0000256" key="12">
    <source>
        <dbReference type="ARBA" id="ARBA00022792"/>
    </source>
</evidence>
<dbReference type="Gene3D" id="1.10.510.10">
    <property type="entry name" value="Transferase(Phosphotransferase) domain 1"/>
    <property type="match status" value="1"/>
</dbReference>
<organism evidence="20 21">
    <name type="scientific">Strongyloides venezuelensis</name>
    <name type="common">Threadworm</name>
    <dbReference type="NCBI Taxonomy" id="75913"/>
    <lineage>
        <taxon>Eukaryota</taxon>
        <taxon>Metazoa</taxon>
        <taxon>Ecdysozoa</taxon>
        <taxon>Nematoda</taxon>
        <taxon>Chromadorea</taxon>
        <taxon>Rhabditida</taxon>
        <taxon>Tylenchina</taxon>
        <taxon>Panagrolaimomorpha</taxon>
        <taxon>Strongyloidoidea</taxon>
        <taxon>Strongyloididae</taxon>
        <taxon>Strongyloides</taxon>
    </lineage>
</organism>
<dbReference type="InterPro" id="IPR008271">
    <property type="entry name" value="Ser/Thr_kinase_AS"/>
</dbReference>
<comment type="catalytic activity">
    <reaction evidence="18">
        <text>L-seryl-[protein] + ATP = O-phospho-L-seryl-[protein] + ADP + H(+)</text>
        <dbReference type="Rhea" id="RHEA:17989"/>
        <dbReference type="Rhea" id="RHEA-COMP:9863"/>
        <dbReference type="Rhea" id="RHEA-COMP:11604"/>
        <dbReference type="ChEBI" id="CHEBI:15378"/>
        <dbReference type="ChEBI" id="CHEBI:29999"/>
        <dbReference type="ChEBI" id="CHEBI:30616"/>
        <dbReference type="ChEBI" id="CHEBI:83421"/>
        <dbReference type="ChEBI" id="CHEBI:456216"/>
        <dbReference type="EC" id="2.7.11.1"/>
    </reaction>
</comment>
<proteinExistence type="predicted"/>
<evidence type="ECO:0000256" key="1">
    <source>
        <dbReference type="ARBA" id="ARBA00001946"/>
    </source>
</evidence>
<dbReference type="GO" id="GO:0005829">
    <property type="term" value="C:cytosol"/>
    <property type="evidence" value="ECO:0007669"/>
    <property type="project" value="UniProtKB-SubCell"/>
</dbReference>
<evidence type="ECO:0000256" key="3">
    <source>
        <dbReference type="ARBA" id="ARBA00004514"/>
    </source>
</evidence>
<keyword evidence="9" id="KW-0547">Nucleotide-binding</keyword>
<evidence type="ECO:0000256" key="9">
    <source>
        <dbReference type="ARBA" id="ARBA00022741"/>
    </source>
</evidence>
<evidence type="ECO:0000256" key="18">
    <source>
        <dbReference type="ARBA" id="ARBA00048679"/>
    </source>
</evidence>
<dbReference type="PANTHER" id="PTHR22972">
    <property type="entry name" value="SERINE/THREONINE PROTEIN KINASE"/>
    <property type="match status" value="1"/>
</dbReference>
<protein>
    <recommendedName>
        <fullName evidence="5">non-specific serine/threonine protein kinase</fullName>
        <ecNumber evidence="5">2.7.11.1</ecNumber>
    </recommendedName>
</protein>
<keyword evidence="7" id="KW-0808">Transferase</keyword>
<reference evidence="20" key="1">
    <citation type="submission" date="2014-07" db="EMBL/GenBank/DDBJ databases">
        <authorList>
            <person name="Martin A.A"/>
            <person name="De Silva N."/>
        </authorList>
    </citation>
    <scope>NUCLEOTIDE SEQUENCE</scope>
</reference>
<keyword evidence="20" id="KW-1185">Reference proteome</keyword>
<dbReference type="InterPro" id="IPR000719">
    <property type="entry name" value="Prot_kinase_dom"/>
</dbReference>
<keyword evidence="6" id="KW-0723">Serine/threonine-protein kinase</keyword>
<evidence type="ECO:0000256" key="10">
    <source>
        <dbReference type="ARBA" id="ARBA00022777"/>
    </source>
</evidence>
<evidence type="ECO:0000256" key="2">
    <source>
        <dbReference type="ARBA" id="ARBA00004434"/>
    </source>
</evidence>
<evidence type="ECO:0000256" key="8">
    <source>
        <dbReference type="ARBA" id="ARBA00022723"/>
    </source>
</evidence>
<keyword evidence="12" id="KW-0999">Mitochondrion inner membrane</keyword>
<keyword evidence="8" id="KW-0479">Metal-binding</keyword>
<evidence type="ECO:0000256" key="11">
    <source>
        <dbReference type="ARBA" id="ARBA00022787"/>
    </source>
</evidence>
<name>A0A0K0FCR3_STRVS</name>
<dbReference type="GO" id="GO:0005743">
    <property type="term" value="C:mitochondrial inner membrane"/>
    <property type="evidence" value="ECO:0007669"/>
    <property type="project" value="UniProtKB-SubCell"/>
</dbReference>
<dbReference type="AlphaFoldDB" id="A0A0K0FCR3"/>
<dbReference type="STRING" id="75913.A0A0K0FCR3"/>
<keyword evidence="11" id="KW-1000">Mitochondrion outer membrane</keyword>
<dbReference type="GO" id="GO:0042981">
    <property type="term" value="P:regulation of apoptotic process"/>
    <property type="evidence" value="ECO:0007669"/>
    <property type="project" value="TreeGrafter"/>
</dbReference>
<evidence type="ECO:0000256" key="16">
    <source>
        <dbReference type="ARBA" id="ARBA00023128"/>
    </source>
</evidence>
<reference evidence="21" key="2">
    <citation type="submission" date="2015-08" db="UniProtKB">
        <authorList>
            <consortium name="WormBaseParasite"/>
        </authorList>
    </citation>
    <scope>IDENTIFICATION</scope>
</reference>
<evidence type="ECO:0000259" key="19">
    <source>
        <dbReference type="PROSITE" id="PS50011"/>
    </source>
</evidence>
<dbReference type="GO" id="GO:0004674">
    <property type="term" value="F:protein serine/threonine kinase activity"/>
    <property type="evidence" value="ECO:0007669"/>
    <property type="project" value="UniProtKB-KW"/>
</dbReference>
<dbReference type="SUPFAM" id="SSF56112">
    <property type="entry name" value="Protein kinase-like (PK-like)"/>
    <property type="match status" value="1"/>
</dbReference>
<keyword evidence="10" id="KW-0418">Kinase</keyword>
<keyword evidence="15" id="KW-0809">Transit peptide</keyword>
<comment type="cofactor">
    <cofactor evidence="1">
        <name>Mg(2+)</name>
        <dbReference type="ChEBI" id="CHEBI:18420"/>
    </cofactor>
</comment>
<dbReference type="SMART" id="SM00220">
    <property type="entry name" value="S_TKc"/>
    <property type="match status" value="1"/>
</dbReference>
<dbReference type="PROSITE" id="PS50011">
    <property type="entry name" value="PROTEIN_KINASE_DOM"/>
    <property type="match status" value="1"/>
</dbReference>
<dbReference type="EC" id="2.7.11.1" evidence="5"/>
<dbReference type="GO" id="GO:0046872">
    <property type="term" value="F:metal ion binding"/>
    <property type="evidence" value="ECO:0007669"/>
    <property type="project" value="UniProtKB-KW"/>
</dbReference>
<comment type="catalytic activity">
    <reaction evidence="17">
        <text>L-threonyl-[protein] + ATP = O-phospho-L-threonyl-[protein] + ADP + H(+)</text>
        <dbReference type="Rhea" id="RHEA:46608"/>
        <dbReference type="Rhea" id="RHEA-COMP:11060"/>
        <dbReference type="Rhea" id="RHEA-COMP:11605"/>
        <dbReference type="ChEBI" id="CHEBI:15378"/>
        <dbReference type="ChEBI" id="CHEBI:30013"/>
        <dbReference type="ChEBI" id="CHEBI:30616"/>
        <dbReference type="ChEBI" id="CHEBI:61977"/>
        <dbReference type="ChEBI" id="CHEBI:456216"/>
        <dbReference type="EC" id="2.7.11.1"/>
    </reaction>
</comment>
<comment type="subcellular location">
    <subcellularLocation>
        <location evidence="3">Cytoplasm</location>
        <location evidence="3">Cytosol</location>
    </subcellularLocation>
    <subcellularLocation>
        <location evidence="2">Mitochondrion inner membrane</location>
        <topology evidence="2">Single-pass membrane protein</topology>
    </subcellularLocation>
    <subcellularLocation>
        <location evidence="4">Mitochondrion outer membrane</location>
        <topology evidence="4">Single-pass membrane protein</topology>
    </subcellularLocation>
</comment>
<accession>A0A0K0FCR3</accession>
<evidence type="ECO:0000256" key="7">
    <source>
        <dbReference type="ARBA" id="ARBA00022679"/>
    </source>
</evidence>
<dbReference type="PROSITE" id="PS00108">
    <property type="entry name" value="PROTEIN_KINASE_ST"/>
    <property type="match status" value="1"/>
</dbReference>
<evidence type="ECO:0000313" key="20">
    <source>
        <dbReference type="Proteomes" id="UP000035680"/>
    </source>
</evidence>
<feature type="domain" description="Protein kinase" evidence="19">
    <location>
        <begin position="138"/>
        <end position="458"/>
    </location>
</feature>
<keyword evidence="16" id="KW-0496">Mitochondrion</keyword>
<dbReference type="Pfam" id="PF00069">
    <property type="entry name" value="Pkinase"/>
    <property type="match status" value="1"/>
</dbReference>